<feature type="transmembrane region" description="Helical" evidence="2">
    <location>
        <begin position="22"/>
        <end position="44"/>
    </location>
</feature>
<reference evidence="3" key="1">
    <citation type="submission" date="2013-07" db="EMBL/GenBank/DDBJ databases">
        <title>The genome of Eucalyptus grandis.</title>
        <authorList>
            <person name="Schmutz J."/>
            <person name="Hayes R."/>
            <person name="Myburg A."/>
            <person name="Tuskan G."/>
            <person name="Grattapaglia D."/>
            <person name="Rokhsar D.S."/>
        </authorList>
    </citation>
    <scope>NUCLEOTIDE SEQUENCE</scope>
    <source>
        <tissue evidence="3">Leaf extractions</tissue>
    </source>
</reference>
<evidence type="ECO:0000256" key="2">
    <source>
        <dbReference type="SAM" id="Phobius"/>
    </source>
</evidence>
<protein>
    <submittedName>
        <fullName evidence="3">Uncharacterized protein</fullName>
    </submittedName>
</protein>
<dbReference type="EMBL" id="KK198754">
    <property type="protein sequence ID" value="KCW85081.1"/>
    <property type="molecule type" value="Genomic_DNA"/>
</dbReference>
<organism evidence="3">
    <name type="scientific">Eucalyptus grandis</name>
    <name type="common">Flooded gum</name>
    <dbReference type="NCBI Taxonomy" id="71139"/>
    <lineage>
        <taxon>Eukaryota</taxon>
        <taxon>Viridiplantae</taxon>
        <taxon>Streptophyta</taxon>
        <taxon>Embryophyta</taxon>
        <taxon>Tracheophyta</taxon>
        <taxon>Spermatophyta</taxon>
        <taxon>Magnoliopsida</taxon>
        <taxon>eudicotyledons</taxon>
        <taxon>Gunneridae</taxon>
        <taxon>Pentapetalae</taxon>
        <taxon>rosids</taxon>
        <taxon>malvids</taxon>
        <taxon>Myrtales</taxon>
        <taxon>Myrtaceae</taxon>
        <taxon>Myrtoideae</taxon>
        <taxon>Eucalypteae</taxon>
        <taxon>Eucalyptus</taxon>
    </lineage>
</organism>
<evidence type="ECO:0000313" key="3">
    <source>
        <dbReference type="EMBL" id="KCW85081.1"/>
    </source>
</evidence>
<dbReference type="AlphaFoldDB" id="A0A059D3U2"/>
<gene>
    <name evidence="3" type="ORF">EUGRSUZ_B01915</name>
</gene>
<keyword evidence="2" id="KW-1133">Transmembrane helix</keyword>
<dbReference type="Pfam" id="PF05755">
    <property type="entry name" value="REF"/>
    <property type="match status" value="1"/>
</dbReference>
<keyword evidence="2" id="KW-0472">Membrane</keyword>
<name>A0A059D3U2_EUCGR</name>
<proteinExistence type="inferred from homology"/>
<accession>A0A059D3U2</accession>
<dbReference type="InterPro" id="IPR008802">
    <property type="entry name" value="REF"/>
</dbReference>
<dbReference type="Gramene" id="KCW85081">
    <property type="protein sequence ID" value="KCW85081"/>
    <property type="gene ID" value="EUGRSUZ_B01915"/>
</dbReference>
<dbReference type="PANTHER" id="PTHR33732">
    <property type="entry name" value="REF/SRPP-LIKE PROTEIN OS05G0151300/LOC_OS05G05940"/>
    <property type="match status" value="1"/>
</dbReference>
<dbReference type="PANTHER" id="PTHR33732:SF9">
    <property type="entry name" value="REF_SRPP-LIKE PROTEIN OS05G0151300_LOC_OS05G05940"/>
    <property type="match status" value="1"/>
</dbReference>
<evidence type="ECO:0000256" key="1">
    <source>
        <dbReference type="ARBA" id="ARBA00009737"/>
    </source>
</evidence>
<comment type="similarity">
    <text evidence="1">Belongs to the REF/SRPP family.</text>
</comment>
<sequence length="235" mass="25894">MAESDLNRQQEMTKEEEQRMKYLEFVQVAAVHTALCFVSVYAYAKERSGPLKSGVETFHDVPIEVLKFVDRKIDESVTKIDSRVPPVVKQVSAQAMFAAQQAPVAAQAMAHEVKRAGVVDTASGIAKSVYTKCEPTAKGLYSKYEPKMEKCAVSAWRKLNQLPLVPHVTQVVMPTAAYCTEKYNETVRNTAEKGYKVSNYLPIVPTERIAKVFMGGAPEMQPLLPAGGEADVAAH</sequence>
<keyword evidence="2" id="KW-0812">Transmembrane</keyword>